<gene>
    <name evidence="1" type="ORF">Kpho01_68150</name>
</gene>
<comment type="caution">
    <text evidence="1">The sequence shown here is derived from an EMBL/GenBank/DDBJ whole genome shotgun (WGS) entry which is preliminary data.</text>
</comment>
<name>A0A9W6PPU7_9ACTN</name>
<dbReference type="Proteomes" id="UP001165143">
    <property type="component" value="Unassembled WGS sequence"/>
</dbReference>
<dbReference type="RefSeq" id="WP_033255564.1">
    <property type="nucleotide sequence ID" value="NZ_JNYE01000083.1"/>
</dbReference>
<sequence>MPTGDEVFGYAEMIVAALGVEVRIRQLGCGGGCCFLRMDLSAVTDHDAEGEVVQRLLAGASAVVASTRRATGRLLGAAFHVEGCQGATPVALLHISGPQLGPQP</sequence>
<evidence type="ECO:0000313" key="1">
    <source>
        <dbReference type="EMBL" id="GLW58804.1"/>
    </source>
</evidence>
<evidence type="ECO:0000313" key="2">
    <source>
        <dbReference type="Proteomes" id="UP001165143"/>
    </source>
</evidence>
<organism evidence="1 2">
    <name type="scientific">Kitasatospora phosalacinea</name>
    <dbReference type="NCBI Taxonomy" id="2065"/>
    <lineage>
        <taxon>Bacteria</taxon>
        <taxon>Bacillati</taxon>
        <taxon>Actinomycetota</taxon>
        <taxon>Actinomycetes</taxon>
        <taxon>Kitasatosporales</taxon>
        <taxon>Streptomycetaceae</taxon>
        <taxon>Kitasatospora</taxon>
    </lineage>
</organism>
<accession>A0A9W6PPU7</accession>
<proteinExistence type="predicted"/>
<reference evidence="1" key="1">
    <citation type="submission" date="2023-02" db="EMBL/GenBank/DDBJ databases">
        <title>Kitasatospora phosalacinea NBRC 14362.</title>
        <authorList>
            <person name="Ichikawa N."/>
            <person name="Sato H."/>
            <person name="Tonouchi N."/>
        </authorList>
    </citation>
    <scope>NUCLEOTIDE SEQUENCE</scope>
    <source>
        <strain evidence="1">NBRC 14362</strain>
    </source>
</reference>
<dbReference type="EMBL" id="BSRX01000060">
    <property type="protein sequence ID" value="GLW58804.1"/>
    <property type="molecule type" value="Genomic_DNA"/>
</dbReference>
<dbReference type="AlphaFoldDB" id="A0A9W6PPU7"/>
<protein>
    <submittedName>
        <fullName evidence="1">Uncharacterized protein</fullName>
    </submittedName>
</protein>